<reference evidence="3" key="1">
    <citation type="journal article" date="2019" name="Int. J. Syst. Evol. Microbiol.">
        <title>The Global Catalogue of Microorganisms (GCM) 10K type strain sequencing project: providing services to taxonomists for standard genome sequencing and annotation.</title>
        <authorList>
            <consortium name="The Broad Institute Genomics Platform"/>
            <consortium name="The Broad Institute Genome Sequencing Center for Infectious Disease"/>
            <person name="Wu L."/>
            <person name="Ma J."/>
        </authorList>
    </citation>
    <scope>NUCLEOTIDE SEQUENCE [LARGE SCALE GENOMIC DNA]</scope>
    <source>
        <strain evidence="3">JCM 4586</strain>
    </source>
</reference>
<gene>
    <name evidence="2" type="ORF">GCM10010324_64840</name>
</gene>
<keyword evidence="3" id="KW-1185">Reference proteome</keyword>
<evidence type="ECO:0000256" key="1">
    <source>
        <dbReference type="SAM" id="MobiDB-lite"/>
    </source>
</evidence>
<comment type="caution">
    <text evidence="2">The sequence shown here is derived from an EMBL/GenBank/DDBJ whole genome shotgun (WGS) entry which is preliminary data.</text>
</comment>
<dbReference type="Proteomes" id="UP000659223">
    <property type="component" value="Unassembled WGS sequence"/>
</dbReference>
<feature type="compositionally biased region" description="Basic and acidic residues" evidence="1">
    <location>
        <begin position="85"/>
        <end position="95"/>
    </location>
</feature>
<sequence>MPDRYRAGRRGGVARARPPRRRAASRRTSRRRTRGDPVKPPAGPWPKPRARIPPGRAAGGVTKGRAGHMSGRTYVAHQHAYRVAVDARHRPERGSVKGPGHRNPDGRPR</sequence>
<name>A0ABQ2ZC36_9ACTN</name>
<protein>
    <submittedName>
        <fullName evidence="2">Uncharacterized protein</fullName>
    </submittedName>
</protein>
<accession>A0ABQ2ZC36</accession>
<feature type="compositionally biased region" description="Basic residues" evidence="1">
    <location>
        <begin position="17"/>
        <end position="33"/>
    </location>
</feature>
<feature type="region of interest" description="Disordered" evidence="1">
    <location>
        <begin position="85"/>
        <end position="109"/>
    </location>
</feature>
<dbReference type="EMBL" id="BMUT01000021">
    <property type="protein sequence ID" value="GGY09035.1"/>
    <property type="molecule type" value="Genomic_DNA"/>
</dbReference>
<organism evidence="2 3">
    <name type="scientific">Streptomyces hiroshimensis</name>
    <dbReference type="NCBI Taxonomy" id="66424"/>
    <lineage>
        <taxon>Bacteria</taxon>
        <taxon>Bacillati</taxon>
        <taxon>Actinomycetota</taxon>
        <taxon>Actinomycetes</taxon>
        <taxon>Kitasatosporales</taxon>
        <taxon>Streptomycetaceae</taxon>
        <taxon>Streptomyces</taxon>
    </lineage>
</organism>
<proteinExistence type="predicted"/>
<feature type="compositionally biased region" description="Pro residues" evidence="1">
    <location>
        <begin position="38"/>
        <end position="47"/>
    </location>
</feature>
<feature type="region of interest" description="Disordered" evidence="1">
    <location>
        <begin position="1"/>
        <end position="67"/>
    </location>
</feature>
<evidence type="ECO:0000313" key="3">
    <source>
        <dbReference type="Proteomes" id="UP000659223"/>
    </source>
</evidence>
<evidence type="ECO:0000313" key="2">
    <source>
        <dbReference type="EMBL" id="GGY09035.1"/>
    </source>
</evidence>